<dbReference type="InterPro" id="IPR022998">
    <property type="entry name" value="ThiamineP_synth_TenI"/>
</dbReference>
<dbReference type="GO" id="GO:0009228">
    <property type="term" value="P:thiamine biosynthetic process"/>
    <property type="evidence" value="ECO:0007669"/>
    <property type="project" value="UniProtKB-KW"/>
</dbReference>
<keyword evidence="3 9" id="KW-0479">Metal-binding</keyword>
<accession>A0A2Z4Y5Y4</accession>
<evidence type="ECO:0000256" key="11">
    <source>
        <dbReference type="RuleBase" id="RU004253"/>
    </source>
</evidence>
<dbReference type="GO" id="GO:0005737">
    <property type="term" value="C:cytoplasm"/>
    <property type="evidence" value="ECO:0007669"/>
    <property type="project" value="TreeGrafter"/>
</dbReference>
<reference evidence="13 14" key="1">
    <citation type="submission" date="2018-05" db="EMBL/GenBank/DDBJ databases">
        <title>A metagenomic window into the 2 km-deep terrestrial subsurface aquifer revealed taxonomically and functionally diverse microbial community comprising novel uncultured bacterial lineages.</title>
        <authorList>
            <person name="Kadnikov V.V."/>
            <person name="Mardanov A.V."/>
            <person name="Beletsky A.V."/>
            <person name="Banks D."/>
            <person name="Pimenov N.V."/>
            <person name="Frank Y.A."/>
            <person name="Karnachuk O.V."/>
            <person name="Ravin N.V."/>
        </authorList>
    </citation>
    <scope>NUCLEOTIDE SEQUENCE [LARGE SCALE GENOMIC DNA]</scope>
    <source>
        <strain evidence="13">BY</strain>
    </source>
</reference>
<feature type="binding site" evidence="9">
    <location>
        <begin position="140"/>
        <end position="142"/>
    </location>
    <ligand>
        <name>2-[(2R,5Z)-2-carboxy-4-methylthiazol-5(2H)-ylidene]ethyl phosphate</name>
        <dbReference type="ChEBI" id="CHEBI:62899"/>
    </ligand>
</feature>
<dbReference type="Pfam" id="PF02581">
    <property type="entry name" value="TMP-TENI"/>
    <property type="match status" value="1"/>
</dbReference>
<evidence type="ECO:0000256" key="1">
    <source>
        <dbReference type="ARBA" id="ARBA00005165"/>
    </source>
</evidence>
<keyword evidence="4 9" id="KW-0460">Magnesium</keyword>
<evidence type="ECO:0000313" key="14">
    <source>
        <dbReference type="Proteomes" id="UP000262583"/>
    </source>
</evidence>
<evidence type="ECO:0000256" key="10">
    <source>
        <dbReference type="RuleBase" id="RU003826"/>
    </source>
</evidence>
<dbReference type="UniPathway" id="UPA00060">
    <property type="reaction ID" value="UER00141"/>
</dbReference>
<dbReference type="EC" id="2.5.1.3" evidence="9"/>
<comment type="catalytic activity">
    <reaction evidence="8 9 10">
        <text>2-[(2R,5Z)-2-carboxy-4-methylthiazol-5(2H)-ylidene]ethyl phosphate + 4-amino-2-methyl-5-(diphosphooxymethyl)pyrimidine + 2 H(+) = thiamine phosphate + CO2 + diphosphate</text>
        <dbReference type="Rhea" id="RHEA:47844"/>
        <dbReference type="ChEBI" id="CHEBI:15378"/>
        <dbReference type="ChEBI" id="CHEBI:16526"/>
        <dbReference type="ChEBI" id="CHEBI:33019"/>
        <dbReference type="ChEBI" id="CHEBI:37575"/>
        <dbReference type="ChEBI" id="CHEBI:57841"/>
        <dbReference type="ChEBI" id="CHEBI:62899"/>
        <dbReference type="EC" id="2.5.1.3"/>
    </reaction>
</comment>
<evidence type="ECO:0000256" key="5">
    <source>
        <dbReference type="ARBA" id="ARBA00022977"/>
    </source>
</evidence>
<dbReference type="Gene3D" id="3.20.20.70">
    <property type="entry name" value="Aldolase class I"/>
    <property type="match status" value="1"/>
</dbReference>
<comment type="cofactor">
    <cofactor evidence="9">
        <name>Mg(2+)</name>
        <dbReference type="ChEBI" id="CHEBI:18420"/>
    </cofactor>
    <text evidence="9">Binds 1 Mg(2+) ion per subunit.</text>
</comment>
<dbReference type="GO" id="GO:0009229">
    <property type="term" value="P:thiamine diphosphate biosynthetic process"/>
    <property type="evidence" value="ECO:0007669"/>
    <property type="project" value="UniProtKB-UniRule"/>
</dbReference>
<evidence type="ECO:0000256" key="4">
    <source>
        <dbReference type="ARBA" id="ARBA00022842"/>
    </source>
</evidence>
<evidence type="ECO:0000256" key="6">
    <source>
        <dbReference type="ARBA" id="ARBA00047334"/>
    </source>
</evidence>
<evidence type="ECO:0000256" key="2">
    <source>
        <dbReference type="ARBA" id="ARBA00022679"/>
    </source>
</evidence>
<dbReference type="HAMAP" id="MF_00097">
    <property type="entry name" value="TMP_synthase"/>
    <property type="match status" value="1"/>
</dbReference>
<feature type="binding site" evidence="9">
    <location>
        <position position="76"/>
    </location>
    <ligand>
        <name>Mg(2+)</name>
        <dbReference type="ChEBI" id="CHEBI:18420"/>
    </ligand>
</feature>
<proteinExistence type="inferred from homology"/>
<dbReference type="SUPFAM" id="SSF51391">
    <property type="entry name" value="Thiamin phosphate synthase"/>
    <property type="match status" value="1"/>
</dbReference>
<comment type="catalytic activity">
    <reaction evidence="6 9 10">
        <text>4-methyl-5-(2-phosphooxyethyl)-thiazole + 4-amino-2-methyl-5-(diphosphooxymethyl)pyrimidine + H(+) = thiamine phosphate + diphosphate</text>
        <dbReference type="Rhea" id="RHEA:22328"/>
        <dbReference type="ChEBI" id="CHEBI:15378"/>
        <dbReference type="ChEBI" id="CHEBI:33019"/>
        <dbReference type="ChEBI" id="CHEBI:37575"/>
        <dbReference type="ChEBI" id="CHEBI:57841"/>
        <dbReference type="ChEBI" id="CHEBI:58296"/>
        <dbReference type="EC" id="2.5.1.3"/>
    </reaction>
</comment>
<name>A0A2Z4Y5Y4_SUMC1</name>
<feature type="binding site" evidence="9">
    <location>
        <position position="95"/>
    </location>
    <ligand>
        <name>Mg(2+)</name>
        <dbReference type="ChEBI" id="CHEBI:18420"/>
    </ligand>
</feature>
<organism evidence="13 14">
    <name type="scientific">Sumerlaea chitinivorans</name>
    <dbReference type="NCBI Taxonomy" id="2250252"/>
    <lineage>
        <taxon>Bacteria</taxon>
        <taxon>Candidatus Sumerlaeota</taxon>
        <taxon>Candidatus Sumerlaeia</taxon>
        <taxon>Candidatus Sumerlaeales</taxon>
        <taxon>Candidatus Sumerlaeaceae</taxon>
        <taxon>Candidatus Sumerlaea</taxon>
    </lineage>
</organism>
<feature type="domain" description="Thiamine phosphate synthase/TenI" evidence="12">
    <location>
        <begin position="14"/>
        <end position="193"/>
    </location>
</feature>
<keyword evidence="5 9" id="KW-0784">Thiamine biosynthesis</keyword>
<evidence type="ECO:0000259" key="12">
    <source>
        <dbReference type="Pfam" id="PF02581"/>
    </source>
</evidence>
<dbReference type="PANTHER" id="PTHR20857">
    <property type="entry name" value="THIAMINE-PHOSPHATE PYROPHOSPHORYLASE"/>
    <property type="match status" value="1"/>
</dbReference>
<dbReference type="Proteomes" id="UP000262583">
    <property type="component" value="Chromosome"/>
</dbReference>
<gene>
    <name evidence="9" type="primary">thiE</name>
    <name evidence="13" type="ORF">BRCON_1058</name>
</gene>
<dbReference type="GO" id="GO:0004789">
    <property type="term" value="F:thiamine-phosphate diphosphorylase activity"/>
    <property type="evidence" value="ECO:0007669"/>
    <property type="project" value="UniProtKB-UniRule"/>
</dbReference>
<feature type="binding site" evidence="9">
    <location>
        <begin position="43"/>
        <end position="47"/>
    </location>
    <ligand>
        <name>4-amino-2-methyl-5-(diphosphooxymethyl)pyrimidine</name>
        <dbReference type="ChEBI" id="CHEBI:57841"/>
    </ligand>
</feature>
<dbReference type="InterPro" id="IPR034291">
    <property type="entry name" value="TMP_synthase"/>
</dbReference>
<dbReference type="InterPro" id="IPR036206">
    <property type="entry name" value="ThiamineP_synth_sf"/>
</dbReference>
<comment type="catalytic activity">
    <reaction evidence="7 9 10">
        <text>2-(2-carboxy-4-methylthiazol-5-yl)ethyl phosphate + 4-amino-2-methyl-5-(diphosphooxymethyl)pyrimidine + 2 H(+) = thiamine phosphate + CO2 + diphosphate</text>
        <dbReference type="Rhea" id="RHEA:47848"/>
        <dbReference type="ChEBI" id="CHEBI:15378"/>
        <dbReference type="ChEBI" id="CHEBI:16526"/>
        <dbReference type="ChEBI" id="CHEBI:33019"/>
        <dbReference type="ChEBI" id="CHEBI:37575"/>
        <dbReference type="ChEBI" id="CHEBI:57841"/>
        <dbReference type="ChEBI" id="CHEBI:62890"/>
        <dbReference type="EC" id="2.5.1.3"/>
    </reaction>
</comment>
<evidence type="ECO:0000256" key="8">
    <source>
        <dbReference type="ARBA" id="ARBA00047883"/>
    </source>
</evidence>
<sequence>MSLHRHAEKCRWGIYVILDRYLAKKSHLEIAREVIAGGARVIQLRDKHASRSELVEIGRELRQLTRAAGVTFIVNDYPEVAVEVDADGVHLGQEDRAVHEARQLVGRDKIVGLSTHTLDQALAAMELPVDYIGVGPVYATSTKENPWPVVGVELVRKVKKRVALPIVAIGGITEQCIPELVAAGADNVAMIGELMRAAHLREKMESLVQTFENAKALFEQQPGAR</sequence>
<dbReference type="InterPro" id="IPR013785">
    <property type="entry name" value="Aldolase_TIM"/>
</dbReference>
<comment type="caution">
    <text evidence="9">Lacks conserved residue(s) required for the propagation of feature annotation.</text>
</comment>
<dbReference type="FunFam" id="3.20.20.70:FF:000096">
    <property type="entry name" value="Thiamine-phosphate synthase"/>
    <property type="match status" value="1"/>
</dbReference>
<comment type="pathway">
    <text evidence="1 9 11">Cofactor biosynthesis; thiamine diphosphate biosynthesis; thiamine phosphate from 4-amino-2-methyl-5-diphosphomethylpyrimidine and 4-methyl-5-(2-phosphoethyl)-thiazole: step 1/1.</text>
</comment>
<dbReference type="GO" id="GO:0000287">
    <property type="term" value="F:magnesium ion binding"/>
    <property type="evidence" value="ECO:0007669"/>
    <property type="project" value="UniProtKB-UniRule"/>
</dbReference>
<evidence type="ECO:0000256" key="3">
    <source>
        <dbReference type="ARBA" id="ARBA00022723"/>
    </source>
</evidence>
<protein>
    <recommendedName>
        <fullName evidence="9">Thiamine-phosphate synthase</fullName>
        <shortName evidence="9">TP synthase</shortName>
        <shortName evidence="9">TPS</shortName>
        <ecNumber evidence="9">2.5.1.3</ecNumber>
    </recommendedName>
    <alternativeName>
        <fullName evidence="9">Thiamine-phosphate pyrophosphorylase</fullName>
        <shortName evidence="9">TMP pyrophosphorylase</shortName>
        <shortName evidence="9">TMP-PPase</shortName>
    </alternativeName>
</protein>
<keyword evidence="2 9" id="KW-0808">Transferase</keyword>
<feature type="binding site" evidence="9">
    <location>
        <position position="171"/>
    </location>
    <ligand>
        <name>2-[(2R,5Z)-2-carboxy-4-methylthiazol-5(2H)-ylidene]ethyl phosphate</name>
        <dbReference type="ChEBI" id="CHEBI:62899"/>
    </ligand>
</feature>
<comment type="similarity">
    <text evidence="9 10">Belongs to the thiamine-phosphate synthase family.</text>
</comment>
<evidence type="ECO:0000256" key="7">
    <source>
        <dbReference type="ARBA" id="ARBA00047851"/>
    </source>
</evidence>
<dbReference type="PANTHER" id="PTHR20857:SF15">
    <property type="entry name" value="THIAMINE-PHOSPHATE SYNTHASE"/>
    <property type="match status" value="1"/>
</dbReference>
<dbReference type="EMBL" id="CP030759">
    <property type="protein sequence ID" value="AXA35835.1"/>
    <property type="molecule type" value="Genomic_DNA"/>
</dbReference>
<dbReference type="AlphaFoldDB" id="A0A2Z4Y5Y4"/>
<evidence type="ECO:0000313" key="13">
    <source>
        <dbReference type="EMBL" id="AXA35835.1"/>
    </source>
</evidence>
<feature type="binding site" evidence="9">
    <location>
        <position position="75"/>
    </location>
    <ligand>
        <name>4-amino-2-methyl-5-(diphosphooxymethyl)pyrimidine</name>
        <dbReference type="ChEBI" id="CHEBI:57841"/>
    </ligand>
</feature>
<dbReference type="NCBIfam" id="TIGR00693">
    <property type="entry name" value="thiE"/>
    <property type="match status" value="1"/>
</dbReference>
<feature type="binding site" evidence="9">
    <location>
        <position position="143"/>
    </location>
    <ligand>
        <name>4-amino-2-methyl-5-(diphosphooxymethyl)pyrimidine</name>
        <dbReference type="ChEBI" id="CHEBI:57841"/>
    </ligand>
</feature>
<comment type="function">
    <text evidence="9">Condenses 4-methyl-5-(beta-hydroxyethyl)thiazole monophosphate (THZ-P) and 2-methyl-4-amino-5-hydroxymethyl pyrimidine pyrophosphate (HMP-PP) to form thiamine monophosphate (TMP).</text>
</comment>
<dbReference type="KEGG" id="schv:BRCON_1058"/>
<dbReference type="CDD" id="cd00564">
    <property type="entry name" value="TMP_TenI"/>
    <property type="match status" value="1"/>
</dbReference>
<evidence type="ECO:0000256" key="9">
    <source>
        <dbReference type="HAMAP-Rule" id="MF_00097"/>
    </source>
</evidence>
<feature type="binding site" evidence="9">
    <location>
        <position position="114"/>
    </location>
    <ligand>
        <name>4-amino-2-methyl-5-(diphosphooxymethyl)pyrimidine</name>
        <dbReference type="ChEBI" id="CHEBI:57841"/>
    </ligand>
</feature>